<dbReference type="InterPro" id="IPR013103">
    <property type="entry name" value="RVT_2"/>
</dbReference>
<evidence type="ECO:0000313" key="5">
    <source>
        <dbReference type="RefSeq" id="XP_019089826.1"/>
    </source>
</evidence>
<name>A0ABM1QST8_CAMSA</name>
<dbReference type="PANTHER" id="PTHR11439:SF470">
    <property type="entry name" value="CYSTEINE-RICH RLK (RECEPTOR-LIKE PROTEIN KINASE) 8"/>
    <property type="match status" value="1"/>
</dbReference>
<keyword evidence="3" id="KW-1185">Reference proteome</keyword>
<evidence type="ECO:0000259" key="2">
    <source>
        <dbReference type="Pfam" id="PF07727"/>
    </source>
</evidence>
<dbReference type="CDD" id="cd09272">
    <property type="entry name" value="RNase_HI_RT_Ty1"/>
    <property type="match status" value="1"/>
</dbReference>
<reference evidence="3" key="2">
    <citation type="journal article" date="2014" name="Nat. Commun.">
        <title>The emerging biofuel crop Camelina sativa retains a highly undifferentiated hexaploid genome structure.</title>
        <authorList>
            <person name="Kagale S."/>
            <person name="Koh C."/>
            <person name="Nixon J."/>
            <person name="Bollina V."/>
            <person name="Clarke W.E."/>
            <person name="Tuteja R."/>
            <person name="Spillane C."/>
            <person name="Robinson S.J."/>
            <person name="Links M.G."/>
            <person name="Clarke C."/>
            <person name="Higgins E.E."/>
            <person name="Huebert T."/>
            <person name="Sharpe A.G."/>
            <person name="Parkin I.A."/>
        </authorList>
    </citation>
    <scope>NUCLEOTIDE SEQUENCE [LARGE SCALE GENOMIC DNA]</scope>
    <source>
        <strain evidence="3">r\DH55</strain>
    </source>
</reference>
<proteinExistence type="predicted"/>
<reference evidence="3" key="1">
    <citation type="journal article" date="1997" name="Nucleic Acids Res.">
        <title>tRNAscan-SE: a program for improved detection of transfer RNA genes in genomic sequence.</title>
        <authorList>
            <person name="Lowe T.M."/>
            <person name="Eddy S.R."/>
        </authorList>
    </citation>
    <scope>NUCLEOTIDE SEQUENCE [LARGE SCALE GENOMIC DNA]</scope>
    <source>
        <strain evidence="3">r\DH55</strain>
    </source>
</reference>
<evidence type="ECO:0000313" key="3">
    <source>
        <dbReference type="Proteomes" id="UP000694864"/>
    </source>
</evidence>
<reference evidence="4 5" key="3">
    <citation type="submission" date="2025-05" db="UniProtKB">
        <authorList>
            <consortium name="RefSeq"/>
        </authorList>
    </citation>
    <scope>IDENTIFICATION</scope>
    <source>
        <tissue evidence="4 5">Leaf</tissue>
    </source>
</reference>
<feature type="region of interest" description="Disordered" evidence="1">
    <location>
        <begin position="33"/>
        <end position="52"/>
    </location>
</feature>
<organism evidence="3 5">
    <name type="scientific">Camelina sativa</name>
    <name type="common">False flax</name>
    <name type="synonym">Myagrum sativum</name>
    <dbReference type="NCBI Taxonomy" id="90675"/>
    <lineage>
        <taxon>Eukaryota</taxon>
        <taxon>Viridiplantae</taxon>
        <taxon>Streptophyta</taxon>
        <taxon>Embryophyta</taxon>
        <taxon>Tracheophyta</taxon>
        <taxon>Spermatophyta</taxon>
        <taxon>Magnoliopsida</taxon>
        <taxon>eudicotyledons</taxon>
        <taxon>Gunneridae</taxon>
        <taxon>Pentapetalae</taxon>
        <taxon>rosids</taxon>
        <taxon>malvids</taxon>
        <taxon>Brassicales</taxon>
        <taxon>Brassicaceae</taxon>
        <taxon>Camelineae</taxon>
        <taxon>Camelina</taxon>
    </lineage>
</organism>
<feature type="domain" description="Reverse transcriptase Ty1/copia-type" evidence="2">
    <location>
        <begin position="57"/>
        <end position="193"/>
    </location>
</feature>
<dbReference type="Proteomes" id="UP000694864">
    <property type="component" value="Chromosome 2"/>
</dbReference>
<dbReference type="PANTHER" id="PTHR11439">
    <property type="entry name" value="GAG-POL-RELATED RETROTRANSPOSON"/>
    <property type="match status" value="1"/>
</dbReference>
<evidence type="ECO:0000313" key="4">
    <source>
        <dbReference type="RefSeq" id="XP_019089825.1"/>
    </source>
</evidence>
<evidence type="ECO:0000256" key="1">
    <source>
        <dbReference type="SAM" id="MobiDB-lite"/>
    </source>
</evidence>
<accession>A0ABM1QST8</accession>
<sequence length="435" mass="49063">MLLLRMPSSDPGDVSGDLSTNQIQQLMSFLASKVQPPSSTPTPEVHSVSVSSAPSSSTIGPMSVCKLQKSLYGLKQASRQWFLKFSSTLLSLGFTQTFADHTCFLKITDTLFLCVLVYVDDIIIASNNDSEVDLLKSQLKSFFKLRNMGPLKYFLGLEIARSSEGLHICQRKYALDLLDETGLLGCKPSNIPMDPHVKLSKESGGEFVDVESYRRLIGRLMFLQITRMDIMFAVNKLSQFSQAPRVSHQQALYKILHYIKGSIGQGLFYSSKSELQLQMFADATYSSCLDKRRSTSGFYLFLGTSLISWKSKKQDVVSKSFAEAEYQSLSKSTDELVWITNFFKELRIPLSKPTLLFCHNEAAIHIATNVVFHERNKHIENDCHNIRERLVAGLFQLFHVRSSLQLADPFIKALYPAPFHEVFGKMGLRNIFFPS</sequence>
<dbReference type="InterPro" id="IPR043502">
    <property type="entry name" value="DNA/RNA_pol_sf"/>
</dbReference>
<dbReference type="RefSeq" id="XP_019089825.1">
    <property type="nucleotide sequence ID" value="XM_019234280.1"/>
</dbReference>
<dbReference type="RefSeq" id="XP_019089826.1">
    <property type="nucleotide sequence ID" value="XM_019234281.1"/>
</dbReference>
<dbReference type="GeneID" id="109128249"/>
<protein>
    <submittedName>
        <fullName evidence="4 5">Uncharacterized protein LOC109128249</fullName>
    </submittedName>
</protein>
<dbReference type="Pfam" id="PF07727">
    <property type="entry name" value="RVT_2"/>
    <property type="match status" value="1"/>
</dbReference>
<dbReference type="SUPFAM" id="SSF56672">
    <property type="entry name" value="DNA/RNA polymerases"/>
    <property type="match status" value="1"/>
</dbReference>
<gene>
    <name evidence="4 5" type="primary">LOC109128249</name>
</gene>